<dbReference type="GO" id="GO:0005829">
    <property type="term" value="C:cytosol"/>
    <property type="evidence" value="ECO:0000318"/>
    <property type="project" value="GO_Central"/>
</dbReference>
<dbReference type="GO" id="GO:0045727">
    <property type="term" value="P:positive regulation of translation"/>
    <property type="evidence" value="ECO:0000318"/>
    <property type="project" value="GO_Central"/>
</dbReference>
<feature type="compositionally biased region" description="Basic and acidic residues" evidence="3">
    <location>
        <begin position="230"/>
        <end position="247"/>
    </location>
</feature>
<dbReference type="InParanoid" id="Q5KAX7"/>
<dbReference type="OMA" id="WPTPQVA"/>
<dbReference type="CDD" id="cd07323">
    <property type="entry name" value="LAM"/>
    <property type="match status" value="1"/>
</dbReference>
<evidence type="ECO:0000256" key="1">
    <source>
        <dbReference type="ARBA" id="ARBA00022884"/>
    </source>
</evidence>
<evidence type="ECO:0000313" key="5">
    <source>
        <dbReference type="EMBL" id="AAW45751.1"/>
    </source>
</evidence>
<feature type="compositionally biased region" description="Basic and acidic residues" evidence="3">
    <location>
        <begin position="95"/>
        <end position="145"/>
    </location>
</feature>
<accession>Q55KJ4</accession>
<feature type="compositionally biased region" description="Basic and acidic residues" evidence="3">
    <location>
        <begin position="359"/>
        <end position="371"/>
    </location>
</feature>
<dbReference type="SMART" id="SM00715">
    <property type="entry name" value="LA"/>
    <property type="match status" value="1"/>
</dbReference>
<evidence type="ECO:0000313" key="6">
    <source>
        <dbReference type="Proteomes" id="UP000002149"/>
    </source>
</evidence>
<keyword evidence="6" id="KW-1185">Reference proteome</keyword>
<feature type="compositionally biased region" description="Polar residues" evidence="3">
    <location>
        <begin position="372"/>
        <end position="384"/>
    </location>
</feature>
<feature type="compositionally biased region" description="Basic and acidic residues" evidence="3">
    <location>
        <begin position="485"/>
        <end position="495"/>
    </location>
</feature>
<evidence type="ECO:0000256" key="3">
    <source>
        <dbReference type="SAM" id="MobiDB-lite"/>
    </source>
</evidence>
<gene>
    <name evidence="5" type="ordered locus">CNJ00100</name>
</gene>
<dbReference type="PROSITE" id="PS50961">
    <property type="entry name" value="HTH_LA"/>
    <property type="match status" value="1"/>
</dbReference>
<sequence length="896" mass="93784">MSPSRQQSSVFNALGSYADRIKDANGNFIKSSPSSSSSATPESTSLSSSTSGKNAFSTATSKSGQQKQSSSPQQEPITAEDDGPWETVQSTRARQRSDRSEEKEKEKRGSSSKNWRDRTHRDEKNQDDGEKRSGREKSKKEKGDKGSSAPPVGSATSDEKTAKSLSSSTKNAWGATSSSQGASPIASNPVPKQKAQNDSTSRSSSAAAPIGPTTSSINEIIKQSEGSDEDNWRARPAKVEKNGKTEESASITQAQPQPQRQLAPPPSINIWDLRKKMSVPALFSPTSASSTATVIPPKGDKERSLTNGMLKEEGSATGKSLSKKKSAAAAAAVGTPSVPPSIHDATLWPDITQAAEVAKAGEDKKAKERLNSESASVTEESTIGTGKKPKWTPIPAHKLLAAADRAAEQSRKQNRMEAKKRASAREGGESGPTGSGAPGKGNKTRKGMQAAEGKKAKKEGAQQKEGHASSKAGDAIGAGTGKANGDVKETKEADVRSTSQQESSSHRSGPSISASANAENDSSLHARTKSTPNATTTPLPPHAFNLASSSHLSRSIRGRGEGRGSFGGGRARGGFRSSGALGPKGQLGHGHGHVHGHGQGQGLGYGYGSPPLGVAGLPVEGIVYASINPGVGAGSTPNLYQRGFGMGFQPFYPAATAAASAGGGGPTGTAAGDAAGVYDPAAAVYGNMGMYKSASMPPPPMPQTVVPNLDPLRFYVLGQVEYYFSMQNLAMDFFLRQQMDSEGWIDIAMIASFNRIKSLTPETSVVRECMTLSNYLEVREDKVRLSGAESHRWVLPDAPPSKFGPDPRSPSLAEGAESSEERDGTASGSQSGLVTVGEEGAQGLQASPRRMFGAQDVKDALMKSSALSTVNGEIKEKEEVKALANESEETEKDEQQ</sequence>
<dbReference type="GO" id="GO:0010494">
    <property type="term" value="C:cytoplasmic stress granule"/>
    <property type="evidence" value="ECO:0000318"/>
    <property type="project" value="GO_Central"/>
</dbReference>
<dbReference type="SUPFAM" id="SSF46785">
    <property type="entry name" value="Winged helix' DNA-binding domain"/>
    <property type="match status" value="1"/>
</dbReference>
<feature type="compositionally biased region" description="Polar residues" evidence="3">
    <location>
        <begin position="284"/>
        <end position="293"/>
    </location>
</feature>
<feature type="compositionally biased region" description="Polar residues" evidence="3">
    <location>
        <begin position="512"/>
        <end position="537"/>
    </location>
</feature>
<organism evidence="5 6">
    <name type="scientific">Cryptococcus deneoformans (strain JEC21 / ATCC MYA-565)</name>
    <name type="common">Cryptococcus neoformans var. neoformans serotype D</name>
    <dbReference type="NCBI Taxonomy" id="214684"/>
    <lineage>
        <taxon>Eukaryota</taxon>
        <taxon>Fungi</taxon>
        <taxon>Dikarya</taxon>
        <taxon>Basidiomycota</taxon>
        <taxon>Agaricomycotina</taxon>
        <taxon>Tremellomycetes</taxon>
        <taxon>Tremellales</taxon>
        <taxon>Cryptococcaceae</taxon>
        <taxon>Cryptococcus</taxon>
        <taxon>Cryptococcus neoformans species complex</taxon>
    </lineage>
</organism>
<evidence type="ECO:0000256" key="2">
    <source>
        <dbReference type="PROSITE-ProRule" id="PRU00332"/>
    </source>
</evidence>
<feature type="region of interest" description="Disordered" evidence="3">
    <location>
        <begin position="794"/>
        <end position="851"/>
    </location>
</feature>
<feature type="compositionally biased region" description="Low complexity" evidence="3">
    <location>
        <begin position="253"/>
        <end position="262"/>
    </location>
</feature>
<feature type="compositionally biased region" description="Low complexity" evidence="3">
    <location>
        <begin position="31"/>
        <end position="51"/>
    </location>
</feature>
<dbReference type="AlphaFoldDB" id="Q5KAX7"/>
<keyword evidence="1 2" id="KW-0694">RNA-binding</keyword>
<dbReference type="HOGENOM" id="CLU_324910_0_0_1"/>
<feature type="compositionally biased region" description="Acidic residues" evidence="3">
    <location>
        <begin position="886"/>
        <end position="896"/>
    </location>
</feature>
<dbReference type="Pfam" id="PF05383">
    <property type="entry name" value="La"/>
    <property type="match status" value="1"/>
</dbReference>
<feature type="compositionally biased region" description="Basic and acidic residues" evidence="3">
    <location>
        <begin position="405"/>
        <end position="428"/>
    </location>
</feature>
<dbReference type="InterPro" id="IPR006630">
    <property type="entry name" value="La_HTH"/>
</dbReference>
<dbReference type="PaxDb" id="214684-Q5KAX7"/>
<dbReference type="PANTHER" id="PTHR22792">
    <property type="entry name" value="LUPUS LA PROTEIN-RELATED"/>
    <property type="match status" value="1"/>
</dbReference>
<feature type="domain" description="HTH La-type RNA-binding" evidence="4">
    <location>
        <begin position="706"/>
        <end position="796"/>
    </location>
</feature>
<feature type="compositionally biased region" description="Gly residues" evidence="3">
    <location>
        <begin position="563"/>
        <end position="572"/>
    </location>
</feature>
<dbReference type="PANTHER" id="PTHR22792:SF132">
    <property type="entry name" value="LA-RELATED PROTEIN 1"/>
    <property type="match status" value="1"/>
</dbReference>
<dbReference type="GeneID" id="3254271"/>
<feature type="compositionally biased region" description="Basic and acidic residues" evidence="3">
    <location>
        <begin position="452"/>
        <end position="468"/>
    </location>
</feature>
<dbReference type="Proteomes" id="UP000002149">
    <property type="component" value="Chromosome 10"/>
</dbReference>
<dbReference type="InterPro" id="IPR045180">
    <property type="entry name" value="La_dom_prot"/>
</dbReference>
<name>Q5KAX7_CRYD1</name>
<feature type="compositionally biased region" description="Low complexity" evidence="3">
    <location>
        <begin position="61"/>
        <end position="74"/>
    </location>
</feature>
<dbReference type="InterPro" id="IPR036390">
    <property type="entry name" value="WH_DNA-bd_sf"/>
</dbReference>
<protein>
    <recommendedName>
        <fullName evidence="4">HTH La-type RNA-binding domain-containing protein</fullName>
    </recommendedName>
</protein>
<feature type="compositionally biased region" description="Gly residues" evidence="3">
    <location>
        <begin position="429"/>
        <end position="439"/>
    </location>
</feature>
<dbReference type="GO" id="GO:0003723">
    <property type="term" value="F:RNA binding"/>
    <property type="evidence" value="ECO:0000318"/>
    <property type="project" value="GO_Central"/>
</dbReference>
<dbReference type="VEuPathDB" id="FungiDB:CNJ00100"/>
<dbReference type="KEGG" id="cne:CNJ00100"/>
<proteinExistence type="predicted"/>
<feature type="compositionally biased region" description="Polar residues" evidence="3">
    <location>
        <begin position="163"/>
        <end position="186"/>
    </location>
</feature>
<accession>Q5KAX7</accession>
<dbReference type="OrthoDB" id="340227at2759"/>
<dbReference type="STRING" id="214684.Q5KAX7"/>
<dbReference type="Gene3D" id="1.10.10.10">
    <property type="entry name" value="Winged helix-like DNA-binding domain superfamily/Winged helix DNA-binding domain"/>
    <property type="match status" value="1"/>
</dbReference>
<dbReference type="SMR" id="Q5KAX7"/>
<feature type="compositionally biased region" description="Low complexity" evidence="3">
    <location>
        <begin position="327"/>
        <end position="336"/>
    </location>
</feature>
<reference evidence="5 6" key="1">
    <citation type="journal article" date="2005" name="Science">
        <title>The genome of the basidiomycetous yeast and human pathogen Cryptococcus neoformans.</title>
        <authorList>
            <person name="Loftus B.J."/>
            <person name="Fung E."/>
            <person name="Roncaglia P."/>
            <person name="Rowley D."/>
            <person name="Amedeo P."/>
            <person name="Bruno D."/>
            <person name="Vamathevan J."/>
            <person name="Miranda M."/>
            <person name="Anderson I.J."/>
            <person name="Fraser J.A."/>
            <person name="Allen J.E."/>
            <person name="Bosdet I.E."/>
            <person name="Brent M.R."/>
            <person name="Chiu R."/>
            <person name="Doering T.L."/>
            <person name="Donlin M.J."/>
            <person name="D'Souza C.A."/>
            <person name="Fox D.S."/>
            <person name="Grinberg V."/>
            <person name="Fu J."/>
            <person name="Fukushima M."/>
            <person name="Haas B.J."/>
            <person name="Huang J.C."/>
            <person name="Janbon G."/>
            <person name="Jones S.J."/>
            <person name="Koo H.L."/>
            <person name="Krzywinski M.I."/>
            <person name="Kwon-Chung J.K."/>
            <person name="Lengeler K.B."/>
            <person name="Maiti R."/>
            <person name="Marra M.A."/>
            <person name="Marra R.E."/>
            <person name="Mathewson C.A."/>
            <person name="Mitchell T.G."/>
            <person name="Pertea M."/>
            <person name="Riggs F.R."/>
            <person name="Salzberg S.L."/>
            <person name="Schein J.E."/>
            <person name="Shvartsbeyn A."/>
            <person name="Shin H."/>
            <person name="Shumway M."/>
            <person name="Specht C.A."/>
            <person name="Suh B.B."/>
            <person name="Tenney A."/>
            <person name="Utterback T.R."/>
            <person name="Wickes B.L."/>
            <person name="Wortman J.R."/>
            <person name="Wye N.H."/>
            <person name="Kronstad J.W."/>
            <person name="Lodge J.K."/>
            <person name="Heitman J."/>
            <person name="Davis R.W."/>
            <person name="Fraser C.M."/>
            <person name="Hyman R.W."/>
        </authorList>
    </citation>
    <scope>NUCLEOTIDE SEQUENCE [LARGE SCALE GENOMIC DNA]</scope>
    <source>
        <strain evidence="6">JEC21 / ATCC MYA-565</strain>
    </source>
</reference>
<dbReference type="InterPro" id="IPR036388">
    <property type="entry name" value="WH-like_DNA-bd_sf"/>
</dbReference>
<feature type="compositionally biased region" description="Basic and acidic residues" evidence="3">
    <location>
        <begin position="298"/>
        <end position="314"/>
    </location>
</feature>
<dbReference type="eggNOG" id="KOG2590">
    <property type="taxonomic scope" value="Eukaryota"/>
</dbReference>
<feature type="region of interest" description="Disordered" evidence="3">
    <location>
        <begin position="24"/>
        <end position="597"/>
    </location>
</feature>
<feature type="compositionally biased region" description="Polar residues" evidence="3">
    <location>
        <begin position="194"/>
        <end position="218"/>
    </location>
</feature>
<feature type="compositionally biased region" description="Low complexity" evidence="3">
    <location>
        <begin position="497"/>
        <end position="511"/>
    </location>
</feature>
<feature type="region of interest" description="Disordered" evidence="3">
    <location>
        <begin position="866"/>
        <end position="896"/>
    </location>
</feature>
<dbReference type="EMBL" id="AE017350">
    <property type="protein sequence ID" value="AAW45751.1"/>
    <property type="molecule type" value="Genomic_DNA"/>
</dbReference>
<evidence type="ECO:0000259" key="4">
    <source>
        <dbReference type="PROSITE" id="PS50961"/>
    </source>
</evidence>
<dbReference type="RefSeq" id="XP_567268.1">
    <property type="nucleotide sequence ID" value="XM_567268.2"/>
</dbReference>